<organism evidence="3 4">
    <name type="scientific">Nesterenkonia halobia</name>
    <dbReference type="NCBI Taxonomy" id="37922"/>
    <lineage>
        <taxon>Bacteria</taxon>
        <taxon>Bacillati</taxon>
        <taxon>Actinomycetota</taxon>
        <taxon>Actinomycetes</taxon>
        <taxon>Micrococcales</taxon>
        <taxon>Micrococcaceae</taxon>
        <taxon>Nesterenkonia</taxon>
    </lineage>
</organism>
<protein>
    <submittedName>
        <fullName evidence="3">Sugar phosphate isomerase/epimerase</fullName>
    </submittedName>
</protein>
<evidence type="ECO:0000259" key="2">
    <source>
        <dbReference type="Pfam" id="PF01261"/>
    </source>
</evidence>
<feature type="domain" description="Xylose isomerase-like TIM barrel" evidence="2">
    <location>
        <begin position="71"/>
        <end position="211"/>
    </location>
</feature>
<evidence type="ECO:0000313" key="3">
    <source>
        <dbReference type="EMBL" id="GAA3280134.1"/>
    </source>
</evidence>
<evidence type="ECO:0000256" key="1">
    <source>
        <dbReference type="ARBA" id="ARBA00023277"/>
    </source>
</evidence>
<sequence>MKTPSIQLYTVREALDADPAGTLERLATIGFTQVEPFGLDARAAVLVEPLRRLGLTAPTAHVTLVDGDPRAAFDAAESLGVSTVIDPMIDPRRWTTREDVEGVAAELRGLAAQAADRGLRVGYHNHAFELENRIDGVPALEVLAAAVGEAVDLEVDTYWAEVGGVSAVELLSRLGEQVVALHVKDGPRTRENTDQVAVGSGDLPVAEILAAAPQALPVVELDDHAGEIFAAVASSRRFLAGLA</sequence>
<dbReference type="RefSeq" id="WP_344717609.1">
    <property type="nucleotide sequence ID" value="NZ_BAAAYG010000002.1"/>
</dbReference>
<dbReference type="InterPro" id="IPR013022">
    <property type="entry name" value="Xyl_isomerase-like_TIM-brl"/>
</dbReference>
<dbReference type="Pfam" id="PF01261">
    <property type="entry name" value="AP_endonuc_2"/>
    <property type="match status" value="1"/>
</dbReference>
<dbReference type="PANTHER" id="PTHR12110">
    <property type="entry name" value="HYDROXYPYRUVATE ISOMERASE"/>
    <property type="match status" value="1"/>
</dbReference>
<keyword evidence="4" id="KW-1185">Reference proteome</keyword>
<dbReference type="GO" id="GO:0016853">
    <property type="term" value="F:isomerase activity"/>
    <property type="evidence" value="ECO:0007669"/>
    <property type="project" value="UniProtKB-KW"/>
</dbReference>
<proteinExistence type="predicted"/>
<dbReference type="Gene3D" id="3.20.20.150">
    <property type="entry name" value="Divalent-metal-dependent TIM barrel enzymes"/>
    <property type="match status" value="1"/>
</dbReference>
<dbReference type="InterPro" id="IPR050312">
    <property type="entry name" value="IolE/XylAMocC-like"/>
</dbReference>
<dbReference type="EMBL" id="BAAAYG010000002">
    <property type="protein sequence ID" value="GAA3280134.1"/>
    <property type="molecule type" value="Genomic_DNA"/>
</dbReference>
<dbReference type="Proteomes" id="UP001501736">
    <property type="component" value="Unassembled WGS sequence"/>
</dbReference>
<keyword evidence="3" id="KW-0413">Isomerase</keyword>
<dbReference type="PANTHER" id="PTHR12110:SF41">
    <property type="entry name" value="INOSOSE DEHYDRATASE"/>
    <property type="match status" value="1"/>
</dbReference>
<evidence type="ECO:0000313" key="4">
    <source>
        <dbReference type="Proteomes" id="UP001501736"/>
    </source>
</evidence>
<accession>A0ABP6RBL9</accession>
<dbReference type="SUPFAM" id="SSF51658">
    <property type="entry name" value="Xylose isomerase-like"/>
    <property type="match status" value="1"/>
</dbReference>
<reference evidence="4" key="1">
    <citation type="journal article" date="2019" name="Int. J. Syst. Evol. Microbiol.">
        <title>The Global Catalogue of Microorganisms (GCM) 10K type strain sequencing project: providing services to taxonomists for standard genome sequencing and annotation.</title>
        <authorList>
            <consortium name="The Broad Institute Genomics Platform"/>
            <consortium name="The Broad Institute Genome Sequencing Center for Infectious Disease"/>
            <person name="Wu L."/>
            <person name="Ma J."/>
        </authorList>
    </citation>
    <scope>NUCLEOTIDE SEQUENCE [LARGE SCALE GENOMIC DNA]</scope>
    <source>
        <strain evidence="4">JCM 11483</strain>
    </source>
</reference>
<comment type="caution">
    <text evidence="3">The sequence shown here is derived from an EMBL/GenBank/DDBJ whole genome shotgun (WGS) entry which is preliminary data.</text>
</comment>
<name>A0ABP6RBL9_9MICC</name>
<keyword evidence="1" id="KW-0119">Carbohydrate metabolism</keyword>
<gene>
    <name evidence="3" type="ORF">GCM10020260_03990</name>
</gene>
<dbReference type="InterPro" id="IPR036237">
    <property type="entry name" value="Xyl_isomerase-like_sf"/>
</dbReference>